<organism evidence="1 2">
    <name type="scientific">Thanatephorus cucumeris (strain AG1-IB / isolate 7/3/14)</name>
    <name type="common">Lettuce bottom rot fungus</name>
    <name type="synonym">Rhizoctonia solani</name>
    <dbReference type="NCBI Taxonomy" id="1108050"/>
    <lineage>
        <taxon>Eukaryota</taxon>
        <taxon>Fungi</taxon>
        <taxon>Dikarya</taxon>
        <taxon>Basidiomycota</taxon>
        <taxon>Agaricomycotina</taxon>
        <taxon>Agaricomycetes</taxon>
        <taxon>Cantharellales</taxon>
        <taxon>Ceratobasidiaceae</taxon>
        <taxon>Rhizoctonia</taxon>
        <taxon>Rhizoctonia solani AG-1</taxon>
    </lineage>
</organism>
<name>A0A0B7F232_THACB</name>
<proteinExistence type="predicted"/>
<dbReference type="EMBL" id="LN679100">
    <property type="protein sequence ID" value="CEL51550.1"/>
    <property type="molecule type" value="Genomic_DNA"/>
</dbReference>
<accession>A0A0B7F232</accession>
<protein>
    <submittedName>
        <fullName evidence="1">Uncharacterized protein</fullName>
    </submittedName>
</protein>
<dbReference type="AlphaFoldDB" id="A0A0B7F232"/>
<keyword evidence="2" id="KW-1185">Reference proteome</keyword>
<gene>
    <name evidence="1" type="ORF">RSOLAG1IB_00085</name>
</gene>
<evidence type="ECO:0000313" key="2">
    <source>
        <dbReference type="Proteomes" id="UP000059188"/>
    </source>
</evidence>
<evidence type="ECO:0000313" key="1">
    <source>
        <dbReference type="EMBL" id="CEL51550.1"/>
    </source>
</evidence>
<reference evidence="1 2" key="1">
    <citation type="submission" date="2014-11" db="EMBL/GenBank/DDBJ databases">
        <authorList>
            <person name="Wibberg Daniel"/>
        </authorList>
    </citation>
    <scope>NUCLEOTIDE SEQUENCE [LARGE SCALE GENOMIC DNA]</scope>
    <source>
        <strain evidence="1">Rhizoctonia solani AG1-IB 7/3/14</strain>
    </source>
</reference>
<dbReference type="Proteomes" id="UP000059188">
    <property type="component" value="Unassembled WGS sequence"/>
</dbReference>
<sequence length="141" mass="14988">MSAVGVLGHPHLSPSVPLCAVNSLHVYLYGSGLGLAQRQQTNNNVCPHFGTAYGHVCKLNCGTSPQCIKAVSIYWAARSTSLIELMDAMSSTCQLSDSSTLSDDRVLSVGHAATQLTLSPPPCVIFVRNRPPELSCHITLP</sequence>